<dbReference type="EMBL" id="JAAABJ010000641">
    <property type="protein sequence ID" value="NAW52048.1"/>
    <property type="molecule type" value="Genomic_DNA"/>
</dbReference>
<dbReference type="GO" id="GO:0009253">
    <property type="term" value="P:peptidoglycan catabolic process"/>
    <property type="evidence" value="ECO:0007669"/>
    <property type="project" value="InterPro"/>
</dbReference>
<dbReference type="PANTHER" id="PTHR30404">
    <property type="entry name" value="N-ACETYLMURAMOYL-L-ALANINE AMIDASE"/>
    <property type="match status" value="1"/>
</dbReference>
<dbReference type="FunFam" id="3.40.630.40:FF:000005">
    <property type="entry name" value="N-acetylmuramoyl-L-alanine amidase (AmiA)"/>
    <property type="match status" value="1"/>
</dbReference>
<evidence type="ECO:0000313" key="6">
    <source>
        <dbReference type="EMBL" id="NAW52048.1"/>
    </source>
</evidence>
<dbReference type="RefSeq" id="WP_166520296.1">
    <property type="nucleotide sequence ID" value="NZ_JAAABJ010000641.1"/>
</dbReference>
<keyword evidence="4" id="KW-0732">Signal</keyword>
<feature type="chain" id="PRO_5032946405" description="N-acetylmuramoyl-L-alanine amidase" evidence="4">
    <location>
        <begin position="30"/>
        <end position="435"/>
    </location>
</feature>
<evidence type="ECO:0000313" key="7">
    <source>
        <dbReference type="Proteomes" id="UP000553459"/>
    </source>
</evidence>
<sequence>MKMNNRSLNLKKYFFLLTGLLFISLSAQRKTFTVVLDAGHGGSDMGANRYYPEVGQVNEKDVTLGVVLKLGKLLERERDIQVVYTRTTDTYPSLTERTNLANRSKADLFISVHCNSTPQRIATAYGSETYVQGPNQNEANLEVAKRENSVIYLDKEDRQNFASYDPNSPESFIALKLQQSKYLEGSLLFGSMVEQNFEKKDGRYSRGVKQQNLHVLRLNAMPSVLIETGFINHPDDGLYLASSSGQQAIAESIYNAILSYRKAVNRNNNNVVSKDYTTTSSRETPIKNDMRILLMSTPSRYAENDPALRGLNYILPIKEGLIYKYYYATTNLTSVKDNNIKTAKDAGFLNAVAIGFIPNLIIPGVYYRIELAVTKDKLDKSSYILQALKDVKRNKRKGIFYYTYGKVNTLEAAVQLRKALEEKGIRNTVIEKVKE</sequence>
<evidence type="ECO:0000256" key="1">
    <source>
        <dbReference type="ARBA" id="ARBA00001561"/>
    </source>
</evidence>
<comment type="caution">
    <text evidence="6">The sequence shown here is derived from an EMBL/GenBank/DDBJ whole genome shotgun (WGS) entry which is preliminary data.</text>
</comment>
<evidence type="ECO:0000256" key="2">
    <source>
        <dbReference type="ARBA" id="ARBA00011901"/>
    </source>
</evidence>
<evidence type="ECO:0000259" key="5">
    <source>
        <dbReference type="SMART" id="SM00646"/>
    </source>
</evidence>
<dbReference type="EC" id="3.5.1.28" evidence="2"/>
<dbReference type="InterPro" id="IPR050695">
    <property type="entry name" value="N-acetylmuramoyl_amidase_3"/>
</dbReference>
<name>A0A845Q096_9FLAO</name>
<feature type="signal peptide" evidence="4">
    <location>
        <begin position="1"/>
        <end position="29"/>
    </location>
</feature>
<keyword evidence="3" id="KW-0378">Hydrolase</keyword>
<organism evidence="6 7">
    <name type="scientific">Elizabethkingia argenteiflava</name>
    <dbReference type="NCBI Taxonomy" id="2681556"/>
    <lineage>
        <taxon>Bacteria</taxon>
        <taxon>Pseudomonadati</taxon>
        <taxon>Bacteroidota</taxon>
        <taxon>Flavobacteriia</taxon>
        <taxon>Flavobacteriales</taxon>
        <taxon>Weeksellaceae</taxon>
        <taxon>Elizabethkingia</taxon>
    </lineage>
</organism>
<dbReference type="PANTHER" id="PTHR30404:SF0">
    <property type="entry name" value="N-ACETYLMURAMOYL-L-ALANINE AMIDASE AMIC"/>
    <property type="match status" value="1"/>
</dbReference>
<dbReference type="Pfam" id="PF01520">
    <property type="entry name" value="Amidase_3"/>
    <property type="match status" value="1"/>
</dbReference>
<comment type="catalytic activity">
    <reaction evidence="1">
        <text>Hydrolyzes the link between N-acetylmuramoyl residues and L-amino acid residues in certain cell-wall glycopeptides.</text>
        <dbReference type="EC" id="3.5.1.28"/>
    </reaction>
</comment>
<dbReference type="SMART" id="SM00646">
    <property type="entry name" value="Ami_3"/>
    <property type="match status" value="1"/>
</dbReference>
<keyword evidence="7" id="KW-1185">Reference proteome</keyword>
<accession>A0A845Q096</accession>
<reference evidence="6 7" key="1">
    <citation type="submission" date="2019-11" db="EMBL/GenBank/DDBJ databases">
        <title>Characterization of Elizabethkingia argenteiflava sp. nov., isolated from inner surface of Soybean Pods.</title>
        <authorList>
            <person name="Mo S."/>
        </authorList>
    </citation>
    <scope>NUCLEOTIDE SEQUENCE [LARGE SCALE GENOMIC DNA]</scope>
    <source>
        <strain evidence="6 7">YB22</strain>
    </source>
</reference>
<proteinExistence type="predicted"/>
<dbReference type="GO" id="GO:0008745">
    <property type="term" value="F:N-acetylmuramoyl-L-alanine amidase activity"/>
    <property type="evidence" value="ECO:0007669"/>
    <property type="project" value="UniProtKB-EC"/>
</dbReference>
<evidence type="ECO:0000256" key="4">
    <source>
        <dbReference type="SAM" id="SignalP"/>
    </source>
</evidence>
<feature type="domain" description="MurNAc-LAA" evidence="5">
    <location>
        <begin position="98"/>
        <end position="258"/>
    </location>
</feature>
<dbReference type="CDD" id="cd02696">
    <property type="entry name" value="MurNAc-LAA"/>
    <property type="match status" value="1"/>
</dbReference>
<gene>
    <name evidence="6" type="ORF">GNY06_11935</name>
</gene>
<evidence type="ECO:0000256" key="3">
    <source>
        <dbReference type="ARBA" id="ARBA00022801"/>
    </source>
</evidence>
<dbReference type="SUPFAM" id="SSF53187">
    <property type="entry name" value="Zn-dependent exopeptidases"/>
    <property type="match status" value="1"/>
</dbReference>
<protein>
    <recommendedName>
        <fullName evidence="2">N-acetylmuramoyl-L-alanine amidase</fullName>
        <ecNumber evidence="2">3.5.1.28</ecNumber>
    </recommendedName>
</protein>
<dbReference type="GO" id="GO:0030288">
    <property type="term" value="C:outer membrane-bounded periplasmic space"/>
    <property type="evidence" value="ECO:0007669"/>
    <property type="project" value="TreeGrafter"/>
</dbReference>
<dbReference type="Gene3D" id="3.40.630.40">
    <property type="entry name" value="Zn-dependent exopeptidases"/>
    <property type="match status" value="1"/>
</dbReference>
<dbReference type="AlphaFoldDB" id="A0A845Q096"/>
<dbReference type="InterPro" id="IPR002508">
    <property type="entry name" value="MurNAc-LAA_cat"/>
</dbReference>
<dbReference type="Proteomes" id="UP000553459">
    <property type="component" value="Unassembled WGS sequence"/>
</dbReference>